<gene>
    <name evidence="2" type="ORF">OFUS_LOCUS21265</name>
</gene>
<name>A0A8J1TW40_OWEFU</name>
<feature type="compositionally biased region" description="Acidic residues" evidence="1">
    <location>
        <begin position="82"/>
        <end position="107"/>
    </location>
</feature>
<feature type="region of interest" description="Disordered" evidence="1">
    <location>
        <begin position="23"/>
        <end position="52"/>
    </location>
</feature>
<protein>
    <submittedName>
        <fullName evidence="2">Uncharacterized protein</fullName>
    </submittedName>
</protein>
<evidence type="ECO:0000313" key="2">
    <source>
        <dbReference type="EMBL" id="CAH1796904.1"/>
    </source>
</evidence>
<dbReference type="AlphaFoldDB" id="A0A8J1TW40"/>
<evidence type="ECO:0000256" key="1">
    <source>
        <dbReference type="SAM" id="MobiDB-lite"/>
    </source>
</evidence>
<comment type="caution">
    <text evidence="2">The sequence shown here is derived from an EMBL/GenBank/DDBJ whole genome shotgun (WGS) entry which is preliminary data.</text>
</comment>
<sequence>KNYDPQHAIKLWWEGATRHTNYKEGRTMRSKKSTKVNNRVQQKDEEVETVEVEAEDVEANKLEAEQMHAVENVAAEIVPSNDTDDDDDDDDDEGFDELSLRDDDEYELSEKQVNDNMKNIIAIMDKDDDL</sequence>
<feature type="non-terminal residue" evidence="2">
    <location>
        <position position="1"/>
    </location>
</feature>
<reference evidence="2" key="1">
    <citation type="submission" date="2022-03" db="EMBL/GenBank/DDBJ databases">
        <authorList>
            <person name="Martin C."/>
        </authorList>
    </citation>
    <scope>NUCLEOTIDE SEQUENCE</scope>
</reference>
<proteinExistence type="predicted"/>
<dbReference type="EMBL" id="CAIIXF020000010">
    <property type="protein sequence ID" value="CAH1796904.1"/>
    <property type="molecule type" value="Genomic_DNA"/>
</dbReference>
<accession>A0A8J1TW40</accession>
<keyword evidence="3" id="KW-1185">Reference proteome</keyword>
<dbReference type="Proteomes" id="UP000749559">
    <property type="component" value="Unassembled WGS sequence"/>
</dbReference>
<evidence type="ECO:0000313" key="3">
    <source>
        <dbReference type="Proteomes" id="UP000749559"/>
    </source>
</evidence>
<organism evidence="2 3">
    <name type="scientific">Owenia fusiformis</name>
    <name type="common">Polychaete worm</name>
    <dbReference type="NCBI Taxonomy" id="6347"/>
    <lineage>
        <taxon>Eukaryota</taxon>
        <taxon>Metazoa</taxon>
        <taxon>Spiralia</taxon>
        <taxon>Lophotrochozoa</taxon>
        <taxon>Annelida</taxon>
        <taxon>Polychaeta</taxon>
        <taxon>Sedentaria</taxon>
        <taxon>Canalipalpata</taxon>
        <taxon>Sabellida</taxon>
        <taxon>Oweniida</taxon>
        <taxon>Oweniidae</taxon>
        <taxon>Owenia</taxon>
    </lineage>
</organism>
<feature type="region of interest" description="Disordered" evidence="1">
    <location>
        <begin position="72"/>
        <end position="113"/>
    </location>
</feature>